<keyword evidence="1" id="KW-0732">Signal</keyword>
<dbReference type="SUPFAM" id="SSF56281">
    <property type="entry name" value="Metallo-hydrolase/oxidoreductase"/>
    <property type="match status" value="1"/>
</dbReference>
<evidence type="ECO:0000313" key="4">
    <source>
        <dbReference type="Proteomes" id="UP000570493"/>
    </source>
</evidence>
<name>A0A7Y0DU43_9GAMM</name>
<dbReference type="InterPro" id="IPR001279">
    <property type="entry name" value="Metallo-B-lactamas"/>
</dbReference>
<organism evidence="3 4">
    <name type="scientific">Pseudoalteromonas arctica</name>
    <dbReference type="NCBI Taxonomy" id="394751"/>
    <lineage>
        <taxon>Bacteria</taxon>
        <taxon>Pseudomonadati</taxon>
        <taxon>Pseudomonadota</taxon>
        <taxon>Gammaproteobacteria</taxon>
        <taxon>Alteromonadales</taxon>
        <taxon>Pseudoalteromonadaceae</taxon>
        <taxon>Pseudoalteromonas</taxon>
    </lineage>
</organism>
<protein>
    <submittedName>
        <fullName evidence="3">MBL fold metallo-hydrolase</fullName>
    </submittedName>
</protein>
<evidence type="ECO:0000256" key="1">
    <source>
        <dbReference type="SAM" id="SignalP"/>
    </source>
</evidence>
<dbReference type="GO" id="GO:0016787">
    <property type="term" value="F:hydrolase activity"/>
    <property type="evidence" value="ECO:0007669"/>
    <property type="project" value="UniProtKB-KW"/>
</dbReference>
<proteinExistence type="predicted"/>
<dbReference type="Pfam" id="PF12706">
    <property type="entry name" value="Lactamase_B_2"/>
    <property type="match status" value="1"/>
</dbReference>
<dbReference type="InterPro" id="IPR050114">
    <property type="entry name" value="UPF0173_UPF0282_UlaG_hydrolase"/>
</dbReference>
<keyword evidence="4" id="KW-1185">Reference proteome</keyword>
<gene>
    <name evidence="3" type="ORF">HHO47_12025</name>
</gene>
<dbReference type="RefSeq" id="WP_169020505.1">
    <property type="nucleotide sequence ID" value="NZ_JABBMT010000018.1"/>
</dbReference>
<sequence length="353" mass="40358">MKKINLTLIIAFLLALISGCSTWSPVEGAYYHGKYGNINSNIGVRFMGVSTLTITDGHSHIMIDGFFSRQSPLGYCKNDMETQKSKVRPQLEKLKLPHLDALFTSHAHFDHILDTPIVLDYFHKRTLIERKTPTKMFGTQASKDYISENWKGQFSDCEKNQSQPCFSKLEDGGTYDVGNFVVTAIETPHVEKKFPVNVFEKIFTCFKRDKNLIKDFPNYSFLITLKTDTQRQTPDDRTTPPKILIIPSANISEDDLDGINADIVFLGIGLLKPKNVEHYWNQTIGKVNASLVVPIHWDNLYRSLDERLVSGPNIFVKTDKVIKELERLAKQSKQTKLSYFNVFDKVTLPRFEQ</sequence>
<dbReference type="PANTHER" id="PTHR43546:SF3">
    <property type="entry name" value="UPF0173 METAL-DEPENDENT HYDROLASE MJ1163"/>
    <property type="match status" value="1"/>
</dbReference>
<dbReference type="PROSITE" id="PS51257">
    <property type="entry name" value="PROKAR_LIPOPROTEIN"/>
    <property type="match status" value="1"/>
</dbReference>
<dbReference type="InterPro" id="IPR036866">
    <property type="entry name" value="RibonucZ/Hydroxyglut_hydro"/>
</dbReference>
<accession>A0A7Y0DU43</accession>
<reference evidence="3" key="1">
    <citation type="submission" date="2020-04" db="EMBL/GenBank/DDBJ databases">
        <title>Genome Sequencing for Pseudoaltermonas arctica.</title>
        <authorList>
            <person name="Elkins N.S."/>
        </authorList>
    </citation>
    <scope>NUCLEOTIDE SEQUENCE [LARGE SCALE GENOMIC DNA]</scope>
    <source>
        <strain evidence="3">NEC-BIFX-2020_0012</strain>
    </source>
</reference>
<feature type="chain" id="PRO_5030956320" evidence="1">
    <location>
        <begin position="24"/>
        <end position="353"/>
    </location>
</feature>
<dbReference type="AlphaFoldDB" id="A0A7Y0DU43"/>
<feature type="signal peptide" evidence="1">
    <location>
        <begin position="1"/>
        <end position="23"/>
    </location>
</feature>
<dbReference type="Gene3D" id="3.60.15.10">
    <property type="entry name" value="Ribonuclease Z/Hydroxyacylglutathione hydrolase-like"/>
    <property type="match status" value="1"/>
</dbReference>
<dbReference type="Proteomes" id="UP000570493">
    <property type="component" value="Unassembled WGS sequence"/>
</dbReference>
<dbReference type="PANTHER" id="PTHR43546">
    <property type="entry name" value="UPF0173 METAL-DEPENDENT HYDROLASE MJ1163-RELATED"/>
    <property type="match status" value="1"/>
</dbReference>
<evidence type="ECO:0000313" key="3">
    <source>
        <dbReference type="EMBL" id="NMM41523.1"/>
    </source>
</evidence>
<evidence type="ECO:0000259" key="2">
    <source>
        <dbReference type="Pfam" id="PF12706"/>
    </source>
</evidence>
<feature type="domain" description="Metallo-beta-lactamase" evidence="2">
    <location>
        <begin position="80"/>
        <end position="297"/>
    </location>
</feature>
<dbReference type="EMBL" id="JABBMT010000018">
    <property type="protein sequence ID" value="NMM41523.1"/>
    <property type="molecule type" value="Genomic_DNA"/>
</dbReference>
<comment type="caution">
    <text evidence="3">The sequence shown here is derived from an EMBL/GenBank/DDBJ whole genome shotgun (WGS) entry which is preliminary data.</text>
</comment>